<comment type="similarity">
    <text evidence="3">Belongs to the LCL3 family.</text>
</comment>
<accession>A0A067PM71</accession>
<dbReference type="PROSITE" id="PS50830">
    <property type="entry name" value="TNASE_3"/>
    <property type="match status" value="1"/>
</dbReference>
<evidence type="ECO:0000256" key="2">
    <source>
        <dbReference type="ARBA" id="ARBA00004173"/>
    </source>
</evidence>
<dbReference type="GO" id="GO:0016020">
    <property type="term" value="C:membrane"/>
    <property type="evidence" value="ECO:0007669"/>
    <property type="project" value="UniProtKB-SubCell"/>
</dbReference>
<dbReference type="PANTHER" id="PTHR12302:SF3">
    <property type="entry name" value="SERINE_THREONINE-PROTEIN KINASE 31"/>
    <property type="match status" value="1"/>
</dbReference>
<feature type="region of interest" description="Disordered" evidence="8">
    <location>
        <begin position="1"/>
        <end position="46"/>
    </location>
</feature>
<evidence type="ECO:0000313" key="11">
    <source>
        <dbReference type="Proteomes" id="UP000027265"/>
    </source>
</evidence>
<dbReference type="PANTHER" id="PTHR12302">
    <property type="entry name" value="EBNA2 BINDING PROTEIN P100"/>
    <property type="match status" value="1"/>
</dbReference>
<dbReference type="InterPro" id="IPR035437">
    <property type="entry name" value="SNase_OB-fold_sf"/>
</dbReference>
<dbReference type="Proteomes" id="UP000027265">
    <property type="component" value="Unassembled WGS sequence"/>
</dbReference>
<keyword evidence="4" id="KW-0540">Nuclease</keyword>
<comment type="subcellular location">
    <subcellularLocation>
        <location evidence="1">Membrane</location>
        <topology evidence="1">Single-pass membrane protein</topology>
    </subcellularLocation>
    <subcellularLocation>
        <location evidence="2">Mitochondrion</location>
    </subcellularLocation>
</comment>
<feature type="compositionally biased region" description="Low complexity" evidence="8">
    <location>
        <begin position="36"/>
        <end position="46"/>
    </location>
</feature>
<feature type="domain" description="TNase-like" evidence="9">
    <location>
        <begin position="120"/>
        <end position="282"/>
    </location>
</feature>
<feature type="compositionally biased region" description="Pro residues" evidence="8">
    <location>
        <begin position="1"/>
        <end position="35"/>
    </location>
</feature>
<dbReference type="SUPFAM" id="SSF50199">
    <property type="entry name" value="Staphylococcal nuclease"/>
    <property type="match status" value="1"/>
</dbReference>
<evidence type="ECO:0000256" key="5">
    <source>
        <dbReference type="ARBA" id="ARBA00022759"/>
    </source>
</evidence>
<dbReference type="Pfam" id="PF00565">
    <property type="entry name" value="SNase"/>
    <property type="match status" value="1"/>
</dbReference>
<protein>
    <recommendedName>
        <fullName evidence="9">TNase-like domain-containing protein</fullName>
    </recommendedName>
</protein>
<dbReference type="GO" id="GO:0016787">
    <property type="term" value="F:hydrolase activity"/>
    <property type="evidence" value="ECO:0007669"/>
    <property type="project" value="UniProtKB-KW"/>
</dbReference>
<gene>
    <name evidence="10" type="ORF">JAAARDRAFT_40235</name>
</gene>
<dbReference type="Gene3D" id="2.40.50.90">
    <property type="match status" value="1"/>
</dbReference>
<evidence type="ECO:0000256" key="8">
    <source>
        <dbReference type="SAM" id="MobiDB-lite"/>
    </source>
</evidence>
<dbReference type="SMART" id="SM00318">
    <property type="entry name" value="SNc"/>
    <property type="match status" value="1"/>
</dbReference>
<keyword evidence="5" id="KW-0255">Endonuclease</keyword>
<evidence type="ECO:0000256" key="4">
    <source>
        <dbReference type="ARBA" id="ARBA00022722"/>
    </source>
</evidence>
<dbReference type="STRING" id="933084.A0A067PM71"/>
<evidence type="ECO:0000256" key="6">
    <source>
        <dbReference type="ARBA" id="ARBA00022801"/>
    </source>
</evidence>
<keyword evidence="11" id="KW-1185">Reference proteome</keyword>
<dbReference type="EMBL" id="KL197740">
    <property type="protein sequence ID" value="KDQ52342.1"/>
    <property type="molecule type" value="Genomic_DNA"/>
</dbReference>
<feature type="region of interest" description="Disordered" evidence="8">
    <location>
        <begin position="291"/>
        <end position="319"/>
    </location>
</feature>
<sequence>MPSLPLPWPFSSPSPPSPPPPDPPKPTSAPEPAPSTLPASLSSNLPTELSSNLSQLSSNLEEISFHITHSLSSLPPHLILFTGLTLGVLSTTTSTFLYNRYFKRIRSSDWVLPSVFARKRWVKGVVTSVGDADNFRLYHTPAFGWRWPLKFRRVPSKARVLVNNTLHIRLAGVDAPEASHFGRPAQPYSKESLAWLKSKIEGKTVYCQLIKRDQYGRIIANVTLPHFLPTLSKGKCLSMEMITAGWVTTYTSAGAEYGKWGREEFERVEGEAKAARRGMWKDGTELESPAEYKKRYANGASSSTDVEKGEVGEKKSPKPKMSGFWFRFSRMFGSKS</sequence>
<dbReference type="HOGENOM" id="CLU_046484_0_1_1"/>
<evidence type="ECO:0000259" key="9">
    <source>
        <dbReference type="PROSITE" id="PS50830"/>
    </source>
</evidence>
<evidence type="ECO:0000256" key="1">
    <source>
        <dbReference type="ARBA" id="ARBA00004167"/>
    </source>
</evidence>
<keyword evidence="7" id="KW-0106">Calcium</keyword>
<name>A0A067PM71_9AGAM</name>
<proteinExistence type="inferred from homology"/>
<dbReference type="FunCoup" id="A0A067PM71">
    <property type="interactions" value="5"/>
</dbReference>
<evidence type="ECO:0000256" key="7">
    <source>
        <dbReference type="ARBA" id="ARBA00022837"/>
    </source>
</evidence>
<evidence type="ECO:0000256" key="3">
    <source>
        <dbReference type="ARBA" id="ARBA00005435"/>
    </source>
</evidence>
<dbReference type="GO" id="GO:0004519">
    <property type="term" value="F:endonuclease activity"/>
    <property type="evidence" value="ECO:0007669"/>
    <property type="project" value="UniProtKB-KW"/>
</dbReference>
<dbReference type="OrthoDB" id="430293at2759"/>
<keyword evidence="6" id="KW-0378">Hydrolase</keyword>
<dbReference type="GO" id="GO:0005739">
    <property type="term" value="C:mitochondrion"/>
    <property type="evidence" value="ECO:0007669"/>
    <property type="project" value="UniProtKB-SubCell"/>
</dbReference>
<reference evidence="11" key="1">
    <citation type="journal article" date="2014" name="Proc. Natl. Acad. Sci. U.S.A.">
        <title>Extensive sampling of basidiomycete genomes demonstrates inadequacy of the white-rot/brown-rot paradigm for wood decay fungi.</title>
        <authorList>
            <person name="Riley R."/>
            <person name="Salamov A.A."/>
            <person name="Brown D.W."/>
            <person name="Nagy L.G."/>
            <person name="Floudas D."/>
            <person name="Held B.W."/>
            <person name="Levasseur A."/>
            <person name="Lombard V."/>
            <person name="Morin E."/>
            <person name="Otillar R."/>
            <person name="Lindquist E.A."/>
            <person name="Sun H."/>
            <person name="LaButti K.M."/>
            <person name="Schmutz J."/>
            <person name="Jabbour D."/>
            <person name="Luo H."/>
            <person name="Baker S.E."/>
            <person name="Pisabarro A.G."/>
            <person name="Walton J.D."/>
            <person name="Blanchette R.A."/>
            <person name="Henrissat B."/>
            <person name="Martin F."/>
            <person name="Cullen D."/>
            <person name="Hibbett D.S."/>
            <person name="Grigoriev I.V."/>
        </authorList>
    </citation>
    <scope>NUCLEOTIDE SEQUENCE [LARGE SCALE GENOMIC DNA]</scope>
    <source>
        <strain evidence="11">MUCL 33604</strain>
    </source>
</reference>
<dbReference type="InterPro" id="IPR016071">
    <property type="entry name" value="Staphylococal_nuclease_OB-fold"/>
</dbReference>
<organism evidence="10 11">
    <name type="scientific">Jaapia argillacea MUCL 33604</name>
    <dbReference type="NCBI Taxonomy" id="933084"/>
    <lineage>
        <taxon>Eukaryota</taxon>
        <taxon>Fungi</taxon>
        <taxon>Dikarya</taxon>
        <taxon>Basidiomycota</taxon>
        <taxon>Agaricomycotina</taxon>
        <taxon>Agaricomycetes</taxon>
        <taxon>Agaricomycetidae</taxon>
        <taxon>Jaapiales</taxon>
        <taxon>Jaapiaceae</taxon>
        <taxon>Jaapia</taxon>
    </lineage>
</organism>
<dbReference type="AlphaFoldDB" id="A0A067PM71"/>
<feature type="compositionally biased region" description="Basic and acidic residues" evidence="8">
    <location>
        <begin position="305"/>
        <end position="316"/>
    </location>
</feature>
<evidence type="ECO:0000313" key="10">
    <source>
        <dbReference type="EMBL" id="KDQ52342.1"/>
    </source>
</evidence>
<dbReference type="InParanoid" id="A0A067PM71"/>